<dbReference type="Proteomes" id="UP000176221">
    <property type="component" value="Unassembled WGS sequence"/>
</dbReference>
<evidence type="ECO:0000313" key="3">
    <source>
        <dbReference type="Proteomes" id="UP000176221"/>
    </source>
</evidence>
<keyword evidence="1" id="KW-1133">Transmembrane helix</keyword>
<evidence type="ECO:0000313" key="2">
    <source>
        <dbReference type="EMBL" id="OHA34135.1"/>
    </source>
</evidence>
<keyword evidence="1" id="KW-0472">Membrane</keyword>
<comment type="caution">
    <text evidence="2">The sequence shown here is derived from an EMBL/GenBank/DDBJ whole genome shotgun (WGS) entry which is preliminary data.</text>
</comment>
<feature type="transmembrane region" description="Helical" evidence="1">
    <location>
        <begin position="43"/>
        <end position="61"/>
    </location>
</feature>
<proteinExistence type="predicted"/>
<name>A0A1G2NDE2_9BACT</name>
<keyword evidence="1" id="KW-0812">Transmembrane</keyword>
<organism evidence="2 3">
    <name type="scientific">Candidatus Taylorbacteria bacterium RIFCSPLOWO2_01_FULL_45_15b</name>
    <dbReference type="NCBI Taxonomy" id="1802319"/>
    <lineage>
        <taxon>Bacteria</taxon>
        <taxon>Candidatus Tayloriibacteriota</taxon>
    </lineage>
</organism>
<sequence length="66" mass="7564">MKVTRVERTWMYFVFGLTAVLGASLIVYLSFANIKEPSDLHDLTFVGLLFLIFGGYMIFVIKNDQL</sequence>
<gene>
    <name evidence="2" type="ORF">A2928_04590</name>
</gene>
<protein>
    <submittedName>
        <fullName evidence="2">Uncharacterized protein</fullName>
    </submittedName>
</protein>
<feature type="transmembrane region" description="Helical" evidence="1">
    <location>
        <begin position="12"/>
        <end position="31"/>
    </location>
</feature>
<reference evidence="2 3" key="1">
    <citation type="journal article" date="2016" name="Nat. Commun.">
        <title>Thousands of microbial genomes shed light on interconnected biogeochemical processes in an aquifer system.</title>
        <authorList>
            <person name="Anantharaman K."/>
            <person name="Brown C.T."/>
            <person name="Hug L.A."/>
            <person name="Sharon I."/>
            <person name="Castelle C.J."/>
            <person name="Probst A.J."/>
            <person name="Thomas B.C."/>
            <person name="Singh A."/>
            <person name="Wilkins M.J."/>
            <person name="Karaoz U."/>
            <person name="Brodie E.L."/>
            <person name="Williams K.H."/>
            <person name="Hubbard S.S."/>
            <person name="Banfield J.F."/>
        </authorList>
    </citation>
    <scope>NUCLEOTIDE SEQUENCE [LARGE SCALE GENOMIC DNA]</scope>
</reference>
<accession>A0A1G2NDE2</accession>
<dbReference type="AlphaFoldDB" id="A0A1G2NDE2"/>
<dbReference type="EMBL" id="MHRX01000016">
    <property type="protein sequence ID" value="OHA34135.1"/>
    <property type="molecule type" value="Genomic_DNA"/>
</dbReference>
<evidence type="ECO:0000256" key="1">
    <source>
        <dbReference type="SAM" id="Phobius"/>
    </source>
</evidence>